<name>A0ABD3VP21_SINWO</name>
<keyword evidence="1" id="KW-1133">Transmembrane helix</keyword>
<dbReference type="AlphaFoldDB" id="A0ABD3VP21"/>
<accession>A0ABD3VP21</accession>
<evidence type="ECO:0000313" key="4">
    <source>
        <dbReference type="Proteomes" id="UP001634394"/>
    </source>
</evidence>
<sequence>AGEEMNQSDHVVVTIPVLIAIGTAPAVVCVIIIATVIVMRKWRRMLATSQH</sequence>
<organism evidence="2 4">
    <name type="scientific">Sinanodonta woodiana</name>
    <name type="common">Chinese pond mussel</name>
    <name type="synonym">Anodonta woodiana</name>
    <dbReference type="NCBI Taxonomy" id="1069815"/>
    <lineage>
        <taxon>Eukaryota</taxon>
        <taxon>Metazoa</taxon>
        <taxon>Spiralia</taxon>
        <taxon>Lophotrochozoa</taxon>
        <taxon>Mollusca</taxon>
        <taxon>Bivalvia</taxon>
        <taxon>Autobranchia</taxon>
        <taxon>Heteroconchia</taxon>
        <taxon>Palaeoheterodonta</taxon>
        <taxon>Unionida</taxon>
        <taxon>Unionoidea</taxon>
        <taxon>Unionidae</taxon>
        <taxon>Unioninae</taxon>
        <taxon>Sinanodonta</taxon>
    </lineage>
</organism>
<keyword evidence="4" id="KW-1185">Reference proteome</keyword>
<evidence type="ECO:0000256" key="1">
    <source>
        <dbReference type="SAM" id="Phobius"/>
    </source>
</evidence>
<proteinExistence type="predicted"/>
<evidence type="ECO:0000313" key="2">
    <source>
        <dbReference type="EMBL" id="KAL3862788.1"/>
    </source>
</evidence>
<feature type="transmembrane region" description="Helical" evidence="1">
    <location>
        <begin position="12"/>
        <end position="39"/>
    </location>
</feature>
<gene>
    <name evidence="2" type="ORF">ACJMK2_008735</name>
    <name evidence="3" type="ORF">ACJMK2_008766</name>
</gene>
<reference evidence="2 4" key="1">
    <citation type="submission" date="2024-11" db="EMBL/GenBank/DDBJ databases">
        <title>Chromosome-level genome assembly of the freshwater bivalve Anodonta woodiana.</title>
        <authorList>
            <person name="Chen X."/>
        </authorList>
    </citation>
    <scope>NUCLEOTIDE SEQUENCE [LARGE SCALE GENOMIC DNA]</scope>
    <source>
        <strain evidence="2">MN2024</strain>
        <tissue evidence="2">Gills</tissue>
    </source>
</reference>
<dbReference type="EMBL" id="JBJQND010000011">
    <property type="protein sequence ID" value="KAL3862788.1"/>
    <property type="molecule type" value="Genomic_DNA"/>
</dbReference>
<dbReference type="EMBL" id="JBJQND010000011">
    <property type="protein sequence ID" value="KAL3862820.1"/>
    <property type="molecule type" value="Genomic_DNA"/>
</dbReference>
<comment type="caution">
    <text evidence="2">The sequence shown here is derived from an EMBL/GenBank/DDBJ whole genome shotgun (WGS) entry which is preliminary data.</text>
</comment>
<evidence type="ECO:0008006" key="5">
    <source>
        <dbReference type="Google" id="ProtNLM"/>
    </source>
</evidence>
<feature type="non-terminal residue" evidence="2">
    <location>
        <position position="1"/>
    </location>
</feature>
<protein>
    <recommendedName>
        <fullName evidence="5">MHC class II antigen</fullName>
    </recommendedName>
</protein>
<evidence type="ECO:0000313" key="3">
    <source>
        <dbReference type="EMBL" id="KAL3862820.1"/>
    </source>
</evidence>
<keyword evidence="1" id="KW-0812">Transmembrane</keyword>
<feature type="non-terminal residue" evidence="2">
    <location>
        <position position="51"/>
    </location>
</feature>
<keyword evidence="1" id="KW-0472">Membrane</keyword>
<dbReference type="Proteomes" id="UP001634394">
    <property type="component" value="Unassembled WGS sequence"/>
</dbReference>